<evidence type="ECO:0008006" key="4">
    <source>
        <dbReference type="Google" id="ProtNLM"/>
    </source>
</evidence>
<gene>
    <name evidence="2" type="ORF">AAEO56_11660</name>
</gene>
<keyword evidence="3" id="KW-1185">Reference proteome</keyword>
<comment type="caution">
    <text evidence="2">The sequence shown here is derived from an EMBL/GenBank/DDBJ whole genome shotgun (WGS) entry which is preliminary data.</text>
</comment>
<keyword evidence="1" id="KW-0812">Transmembrane</keyword>
<evidence type="ECO:0000313" key="3">
    <source>
        <dbReference type="Proteomes" id="UP001464555"/>
    </source>
</evidence>
<organism evidence="2 3">
    <name type="scientific">Flavobacterium arundinis</name>
    <dbReference type="NCBI Taxonomy" id="3139143"/>
    <lineage>
        <taxon>Bacteria</taxon>
        <taxon>Pseudomonadati</taxon>
        <taxon>Bacteroidota</taxon>
        <taxon>Flavobacteriia</taxon>
        <taxon>Flavobacteriales</taxon>
        <taxon>Flavobacteriaceae</taxon>
        <taxon>Flavobacterium</taxon>
    </lineage>
</organism>
<sequence>MQSRGNNYISAFTIIEAVVAMAVTAIILCIIFIIFSITSERLLDFKKQNGSVTDLNRMCYSLNKAIFESEKMDLVNEGELYFTVPYGEDIKYYISKDRFVMDRNGFTDTFYIATKRIHSEMLPGKSGGEYYQRLRWVIVSDKREIPLNFYKKIYPDELLNQRKDEH</sequence>
<evidence type="ECO:0000313" key="2">
    <source>
        <dbReference type="EMBL" id="MEL1244922.1"/>
    </source>
</evidence>
<reference evidence="2 3" key="1">
    <citation type="submission" date="2024-04" db="EMBL/GenBank/DDBJ databases">
        <title>Flavobacterium sp. DGU11 16S ribosomal RNA gene Genome sequencing and assembly.</title>
        <authorList>
            <person name="Park S."/>
        </authorList>
    </citation>
    <scope>NUCLEOTIDE SEQUENCE [LARGE SCALE GENOMIC DNA]</scope>
    <source>
        <strain evidence="2 3">DGU11</strain>
    </source>
</reference>
<dbReference type="RefSeq" id="WP_341697238.1">
    <property type="nucleotide sequence ID" value="NZ_JBBYHR010000006.1"/>
</dbReference>
<name>A0ABU9HXM7_9FLAO</name>
<protein>
    <recommendedName>
        <fullName evidence="4">Prepilin-type N-terminal cleavage/methylation domain-containing protein</fullName>
    </recommendedName>
</protein>
<evidence type="ECO:0000256" key="1">
    <source>
        <dbReference type="SAM" id="Phobius"/>
    </source>
</evidence>
<proteinExistence type="predicted"/>
<keyword evidence="1" id="KW-1133">Transmembrane helix</keyword>
<dbReference type="EMBL" id="JBBYHR010000006">
    <property type="protein sequence ID" value="MEL1244922.1"/>
    <property type="molecule type" value="Genomic_DNA"/>
</dbReference>
<dbReference type="Proteomes" id="UP001464555">
    <property type="component" value="Unassembled WGS sequence"/>
</dbReference>
<feature type="transmembrane region" description="Helical" evidence="1">
    <location>
        <begin position="12"/>
        <end position="37"/>
    </location>
</feature>
<accession>A0ABU9HXM7</accession>
<keyword evidence="1" id="KW-0472">Membrane</keyword>